<gene>
    <name evidence="8" type="ORF">PG994_008365</name>
</gene>
<dbReference type="Pfam" id="PF22675">
    <property type="entry name" value="KH-I_KHDC4-BBP"/>
    <property type="match status" value="1"/>
</dbReference>
<keyword evidence="1 5" id="KW-0479">Metal-binding</keyword>
<dbReference type="PANTHER" id="PTHR11208:SF45">
    <property type="entry name" value="SPLICING FACTOR 1"/>
    <property type="match status" value="1"/>
</dbReference>
<evidence type="ECO:0000256" key="4">
    <source>
        <dbReference type="ARBA" id="ARBA00022884"/>
    </source>
</evidence>
<evidence type="ECO:0000256" key="6">
    <source>
        <dbReference type="SAM" id="MobiDB-lite"/>
    </source>
</evidence>
<organism evidence="8 9">
    <name type="scientific">Apiospora phragmitis</name>
    <dbReference type="NCBI Taxonomy" id="2905665"/>
    <lineage>
        <taxon>Eukaryota</taxon>
        <taxon>Fungi</taxon>
        <taxon>Dikarya</taxon>
        <taxon>Ascomycota</taxon>
        <taxon>Pezizomycotina</taxon>
        <taxon>Sordariomycetes</taxon>
        <taxon>Xylariomycetidae</taxon>
        <taxon>Amphisphaeriales</taxon>
        <taxon>Apiosporaceae</taxon>
        <taxon>Apiospora</taxon>
    </lineage>
</organism>
<evidence type="ECO:0000313" key="9">
    <source>
        <dbReference type="Proteomes" id="UP001480595"/>
    </source>
</evidence>
<keyword evidence="3 5" id="KW-0862">Zinc</keyword>
<evidence type="ECO:0000313" key="8">
    <source>
        <dbReference type="EMBL" id="KAK8061999.1"/>
    </source>
</evidence>
<keyword evidence="5" id="KW-0747">Spliceosome</keyword>
<dbReference type="Pfam" id="PF16275">
    <property type="entry name" value="SF1-HH"/>
    <property type="match status" value="1"/>
</dbReference>
<comment type="similarity">
    <text evidence="5">Belongs to the BBP/SF1 family.</text>
</comment>
<proteinExistence type="inferred from homology"/>
<dbReference type="InterPro" id="IPR032570">
    <property type="entry name" value="SF1-HH"/>
</dbReference>
<evidence type="ECO:0000256" key="2">
    <source>
        <dbReference type="ARBA" id="ARBA00022771"/>
    </source>
</evidence>
<evidence type="ECO:0000256" key="3">
    <source>
        <dbReference type="ARBA" id="ARBA00022833"/>
    </source>
</evidence>
<reference evidence="8 9" key="1">
    <citation type="submission" date="2023-01" db="EMBL/GenBank/DDBJ databases">
        <title>Analysis of 21 Apiospora genomes using comparative genomics revels a genus with tremendous synthesis potential of carbohydrate active enzymes and secondary metabolites.</title>
        <authorList>
            <person name="Sorensen T."/>
        </authorList>
    </citation>
    <scope>NUCLEOTIDE SEQUENCE [LARGE SCALE GENOMIC DNA]</scope>
    <source>
        <strain evidence="8 9">CBS 135458</strain>
    </source>
</reference>
<feature type="region of interest" description="Disordered" evidence="6">
    <location>
        <begin position="131"/>
        <end position="160"/>
    </location>
</feature>
<comment type="caution">
    <text evidence="8">The sequence shown here is derived from an EMBL/GenBank/DDBJ whole genome shotgun (WGS) entry which is preliminary data.</text>
</comment>
<dbReference type="RefSeq" id="XP_066715261.1">
    <property type="nucleotide sequence ID" value="XM_066859774.1"/>
</dbReference>
<dbReference type="InterPro" id="IPR055256">
    <property type="entry name" value="KH_1_KHDC4/BBP-like"/>
</dbReference>
<dbReference type="SMART" id="SM00322">
    <property type="entry name" value="KH"/>
    <property type="match status" value="1"/>
</dbReference>
<evidence type="ECO:0000256" key="5">
    <source>
        <dbReference type="RuleBase" id="RU367126"/>
    </source>
</evidence>
<comment type="subcellular location">
    <subcellularLocation>
        <location evidence="5">Nucleus</location>
    </subcellularLocation>
</comment>
<evidence type="ECO:0000259" key="7">
    <source>
        <dbReference type="SMART" id="SM00322"/>
    </source>
</evidence>
<keyword evidence="4" id="KW-0694">RNA-binding</keyword>
<keyword evidence="5" id="KW-0507">mRNA processing</keyword>
<dbReference type="Gene3D" id="3.30.1370.10">
    <property type="entry name" value="K Homology domain, type 1"/>
    <property type="match status" value="1"/>
</dbReference>
<dbReference type="GeneID" id="92092837"/>
<feature type="region of interest" description="Disordered" evidence="6">
    <location>
        <begin position="15"/>
        <end position="42"/>
    </location>
</feature>
<protein>
    <recommendedName>
        <fullName evidence="5">Branchpoint-bridging protein</fullName>
    </recommendedName>
</protein>
<dbReference type="InterPro" id="IPR036612">
    <property type="entry name" value="KH_dom_type_1_sf"/>
</dbReference>
<evidence type="ECO:0000256" key="1">
    <source>
        <dbReference type="ARBA" id="ARBA00022723"/>
    </source>
</evidence>
<dbReference type="SUPFAM" id="SSF54791">
    <property type="entry name" value="Eukaryotic type KH-domain (KH-domain type I)"/>
    <property type="match status" value="1"/>
</dbReference>
<keyword evidence="9" id="KW-1185">Reference proteome</keyword>
<feature type="domain" description="K Homology" evidence="7">
    <location>
        <begin position="85"/>
        <end position="185"/>
    </location>
</feature>
<accession>A0ABR1UVY5</accession>
<name>A0ABR1UVY5_9PEZI</name>
<keyword evidence="5" id="KW-0508">mRNA splicing</keyword>
<dbReference type="Gene3D" id="6.10.140.1790">
    <property type="match status" value="1"/>
</dbReference>
<sequence length="271" mass="30326">MATLLRRRFTRWDSEGMAQDSQISRRPCPSPPPQYDDSGVRTNTRHRRYRAALEDEYHGLVQRAFRTLPNYRPPQGYVPRPAQASSVTDKVYISTREYPWVNFIGQLLGPRGRSLADICAQSGAHIVIRGKGSVKEGRSRRPFSRRHHAAGETTDDPHEPLHCLINADTRDKVGRARALVHDVVERAATTPEHTNKRKRQQLRDLAVANGTFRDDEARGHNAGRLLTLHTDASTADSAPASIPAVEKTCQPNALDLAYAQFEAEMKGCTNS</sequence>
<dbReference type="PANTHER" id="PTHR11208">
    <property type="entry name" value="RNA-BINDING PROTEIN RELATED"/>
    <property type="match status" value="1"/>
</dbReference>
<keyword evidence="2 5" id="KW-0863">Zinc-finger</keyword>
<dbReference type="EMBL" id="JAQQWL010000008">
    <property type="protein sequence ID" value="KAK8061999.1"/>
    <property type="molecule type" value="Genomic_DNA"/>
</dbReference>
<dbReference type="InterPro" id="IPR047086">
    <property type="entry name" value="SF1-HH_sf"/>
</dbReference>
<dbReference type="Proteomes" id="UP001480595">
    <property type="component" value="Unassembled WGS sequence"/>
</dbReference>
<keyword evidence="5" id="KW-0539">Nucleus</keyword>
<dbReference type="InterPro" id="IPR004087">
    <property type="entry name" value="KH_dom"/>
</dbReference>
<comment type="function">
    <text evidence="5">Necessary for the splicing of pre-mRNA. Has a role in the recognition of the branch site (5'-UACUAAC-3'), the pyrimidine tract and the 3'-splice site at the 3'-end of introns.</text>
</comment>
<dbReference type="InterPro" id="IPR045071">
    <property type="entry name" value="BBP-like"/>
</dbReference>